<dbReference type="CDD" id="cd23767">
    <property type="entry name" value="IQCD"/>
    <property type="match status" value="1"/>
</dbReference>
<name>A0AAD8IQ67_9APIA</name>
<dbReference type="EMBL" id="JAUIZM010000004">
    <property type="protein sequence ID" value="KAK1389099.1"/>
    <property type="molecule type" value="Genomic_DNA"/>
</dbReference>
<reference evidence="2" key="2">
    <citation type="submission" date="2023-05" db="EMBL/GenBank/DDBJ databases">
        <authorList>
            <person name="Schelkunov M.I."/>
        </authorList>
    </citation>
    <scope>NUCLEOTIDE SEQUENCE</scope>
    <source>
        <strain evidence="2">Hsosn_3</strain>
        <tissue evidence="2">Leaf</tissue>
    </source>
</reference>
<keyword evidence="3" id="KW-1185">Reference proteome</keyword>
<protein>
    <submittedName>
        <fullName evidence="2">Uncharacterized protein</fullName>
    </submittedName>
</protein>
<dbReference type="PROSITE" id="PS50096">
    <property type="entry name" value="IQ"/>
    <property type="match status" value="1"/>
</dbReference>
<dbReference type="Pfam" id="PF00612">
    <property type="entry name" value="IQ"/>
    <property type="match status" value="1"/>
</dbReference>
<dbReference type="InterPro" id="IPR000048">
    <property type="entry name" value="IQ_motif_EF-hand-BS"/>
</dbReference>
<evidence type="ECO:0000256" key="1">
    <source>
        <dbReference type="ARBA" id="ARBA00022860"/>
    </source>
</evidence>
<comment type="caution">
    <text evidence="2">The sequence shown here is derived from an EMBL/GenBank/DDBJ whole genome shotgun (WGS) entry which is preliminary data.</text>
</comment>
<reference evidence="2" key="1">
    <citation type="submission" date="2023-02" db="EMBL/GenBank/DDBJ databases">
        <title>Genome of toxic invasive species Heracleum sosnowskyi carries increased number of genes despite the absence of recent whole-genome duplications.</title>
        <authorList>
            <person name="Schelkunov M."/>
            <person name="Shtratnikova V."/>
            <person name="Makarenko M."/>
            <person name="Klepikova A."/>
            <person name="Omelchenko D."/>
            <person name="Novikova G."/>
            <person name="Obukhova E."/>
            <person name="Bogdanov V."/>
            <person name="Penin A."/>
            <person name="Logacheva M."/>
        </authorList>
    </citation>
    <scope>NUCLEOTIDE SEQUENCE</scope>
    <source>
        <strain evidence="2">Hsosn_3</strain>
        <tissue evidence="2">Leaf</tissue>
    </source>
</reference>
<evidence type="ECO:0000313" key="2">
    <source>
        <dbReference type="EMBL" id="KAK1389099.1"/>
    </source>
</evidence>
<sequence>MDITRELVRSVFPKSRSIRTHETSVRSNSERRNWKTSVRSYLCGDEFNSVLTEEDSASDPASSVGSSEATIKQPVPLGLIDAVDAESRQTNGGIQGKQNSTSRLHNKDDAATIIQSAIRSFLARRQIEGLKLRDVIDNFVVGAGSRRSGYTGTSIEFQTGITTGVDSFRDKMGIMPQPLQVKGRHQGLKLKEDCEDIRAFNTSMNGSANAVLQSHFPIQNKLLLAYVNKIPA</sequence>
<dbReference type="AlphaFoldDB" id="A0AAD8IQ67"/>
<keyword evidence="1" id="KW-0112">Calmodulin-binding</keyword>
<accession>A0AAD8IQ67</accession>
<evidence type="ECO:0000313" key="3">
    <source>
        <dbReference type="Proteomes" id="UP001237642"/>
    </source>
</evidence>
<proteinExistence type="predicted"/>
<gene>
    <name evidence="2" type="ORF">POM88_017277</name>
</gene>
<dbReference type="GO" id="GO:0005516">
    <property type="term" value="F:calmodulin binding"/>
    <property type="evidence" value="ECO:0007669"/>
    <property type="project" value="UniProtKB-KW"/>
</dbReference>
<organism evidence="2 3">
    <name type="scientific">Heracleum sosnowskyi</name>
    <dbReference type="NCBI Taxonomy" id="360622"/>
    <lineage>
        <taxon>Eukaryota</taxon>
        <taxon>Viridiplantae</taxon>
        <taxon>Streptophyta</taxon>
        <taxon>Embryophyta</taxon>
        <taxon>Tracheophyta</taxon>
        <taxon>Spermatophyta</taxon>
        <taxon>Magnoliopsida</taxon>
        <taxon>eudicotyledons</taxon>
        <taxon>Gunneridae</taxon>
        <taxon>Pentapetalae</taxon>
        <taxon>asterids</taxon>
        <taxon>campanulids</taxon>
        <taxon>Apiales</taxon>
        <taxon>Apiaceae</taxon>
        <taxon>Apioideae</taxon>
        <taxon>apioid superclade</taxon>
        <taxon>Tordylieae</taxon>
        <taxon>Tordyliinae</taxon>
        <taxon>Heracleum</taxon>
    </lineage>
</organism>
<dbReference type="Proteomes" id="UP001237642">
    <property type="component" value="Unassembled WGS sequence"/>
</dbReference>